<gene>
    <name evidence="1" type="primary">Natt4</name>
    <name evidence="1" type="ORF">TODMEX_R03826</name>
</gene>
<dbReference type="InterPro" id="IPR006616">
    <property type="entry name" value="DM9_repeat"/>
</dbReference>
<proteinExistence type="predicted"/>
<dbReference type="AlphaFoldDB" id="A0A851DBG6"/>
<name>A0A851DBG6_TODME</name>
<dbReference type="PANTHER" id="PTHR31649:SF1">
    <property type="entry name" value="FARNESOIC ACID O-METHYL TRANSFERASE DOMAIN-CONTAINING PROTEIN"/>
    <property type="match status" value="1"/>
</dbReference>
<feature type="non-terminal residue" evidence="1">
    <location>
        <position position="1"/>
    </location>
</feature>
<dbReference type="SMART" id="SM00696">
    <property type="entry name" value="DM9"/>
    <property type="match status" value="1"/>
</dbReference>
<sequence>LEFVCSTSAWGCNAGAHVPARGPFCFYPLAGWERSTRDFKVLLNVGAFEALTWVDESFGGVPDEAVEACPGADVFVGRNRYGLGKVSKEQRALFVVEDGEEMWFKWYQVLAVKKGPADVTISAVRYNLSAAAESSRDVTLA</sequence>
<feature type="non-terminal residue" evidence="1">
    <location>
        <position position="141"/>
    </location>
</feature>
<dbReference type="OrthoDB" id="1925699at2759"/>
<accession>A0A851DBG6</accession>
<comment type="caution">
    <text evidence="1">The sequence shown here is derived from an EMBL/GenBank/DDBJ whole genome shotgun (WGS) entry which is preliminary data.</text>
</comment>
<dbReference type="EMBL" id="WEIS01039860">
    <property type="protein sequence ID" value="NWI65743.1"/>
    <property type="molecule type" value="Genomic_DNA"/>
</dbReference>
<dbReference type="PANTHER" id="PTHR31649">
    <property type="entry name" value="AGAP009604-PA"/>
    <property type="match status" value="1"/>
</dbReference>
<organism evidence="1 2">
    <name type="scientific">Todus mexicanus</name>
    <name type="common">Puerto Rican tody</name>
    <dbReference type="NCBI Taxonomy" id="135184"/>
    <lineage>
        <taxon>Eukaryota</taxon>
        <taxon>Metazoa</taxon>
        <taxon>Chordata</taxon>
        <taxon>Craniata</taxon>
        <taxon>Vertebrata</taxon>
        <taxon>Euteleostomi</taxon>
        <taxon>Archelosauria</taxon>
        <taxon>Archosauria</taxon>
        <taxon>Dinosauria</taxon>
        <taxon>Saurischia</taxon>
        <taxon>Theropoda</taxon>
        <taxon>Coelurosauria</taxon>
        <taxon>Aves</taxon>
        <taxon>Neognathae</taxon>
        <taxon>Neoaves</taxon>
        <taxon>Telluraves</taxon>
        <taxon>Coraciimorphae</taxon>
        <taxon>Coraciiformes</taxon>
        <taxon>Todidae</taxon>
        <taxon>Todus</taxon>
    </lineage>
</organism>
<reference evidence="1" key="1">
    <citation type="submission" date="2019-10" db="EMBL/GenBank/DDBJ databases">
        <title>Bird 10,000 Genomes (B10K) Project - Family phase.</title>
        <authorList>
            <person name="Zhang G."/>
        </authorList>
    </citation>
    <scope>NUCLEOTIDE SEQUENCE</scope>
    <source>
        <strain evidence="1">B10K-DU-002-69</strain>
        <tissue evidence="1">Muscle</tissue>
    </source>
</reference>
<dbReference type="Proteomes" id="UP000660247">
    <property type="component" value="Unassembled WGS sequence"/>
</dbReference>
<evidence type="ECO:0000313" key="1">
    <source>
        <dbReference type="EMBL" id="NWI65743.1"/>
    </source>
</evidence>
<keyword evidence="2" id="KW-1185">Reference proteome</keyword>
<evidence type="ECO:0000313" key="2">
    <source>
        <dbReference type="Proteomes" id="UP000660247"/>
    </source>
</evidence>
<protein>
    <submittedName>
        <fullName evidence="1">NATT4 protein</fullName>
    </submittedName>
</protein>